<keyword evidence="1" id="KW-0808">Transferase</keyword>
<evidence type="ECO:0000256" key="2">
    <source>
        <dbReference type="SAM" id="SignalP"/>
    </source>
</evidence>
<dbReference type="GO" id="GO:0051999">
    <property type="term" value="P:mannosyl-inositol phosphorylceramide biosynthetic process"/>
    <property type="evidence" value="ECO:0007669"/>
    <property type="project" value="TreeGrafter"/>
</dbReference>
<reference evidence="3 4" key="1">
    <citation type="submission" date="2023-10" db="EMBL/GenBank/DDBJ databases">
        <authorList>
            <person name="Maclean D."/>
            <person name="Macfadyen A."/>
        </authorList>
    </citation>
    <scope>NUCLEOTIDE SEQUENCE [LARGE SCALE GENOMIC DNA]</scope>
</reference>
<organism evidence="3 4">
    <name type="scientific">Coccomyxa viridis</name>
    <dbReference type="NCBI Taxonomy" id="1274662"/>
    <lineage>
        <taxon>Eukaryota</taxon>
        <taxon>Viridiplantae</taxon>
        <taxon>Chlorophyta</taxon>
        <taxon>core chlorophytes</taxon>
        <taxon>Trebouxiophyceae</taxon>
        <taxon>Trebouxiophyceae incertae sedis</taxon>
        <taxon>Coccomyxaceae</taxon>
        <taxon>Coccomyxa</taxon>
    </lineage>
</organism>
<dbReference type="GO" id="GO:0016020">
    <property type="term" value="C:membrane"/>
    <property type="evidence" value="ECO:0007669"/>
    <property type="project" value="GOC"/>
</dbReference>
<sequence length="304" mass="35240">MPALICTLLLLFGAYVQAERPLPAHKTRQHMSATISKDGSKLAVPKIIHQSWKDEHVPERFQEWQQSWKETHPEWEYMFWTDAENRRLVEDYYPWFLDTYDALPLPIMKADAVRICYMHLYGGMYADLDYEAIRNMDDLLQGHEVYLADMNSDLNFKGDDVGVSQLVPNAWMASVPRHPFWLICLQRIIRNTGYLEGYMDAESDMNKNRTERLVPVAEHITGPGLMAEGLEINERIGGKGVHVIPAKYMYPFHWLMTDPKSGGSEEYEVCDVRHKRFDDGACKALFPQAYAITYWTHSWSAASR</sequence>
<dbReference type="Gene3D" id="3.90.550.20">
    <property type="match status" value="1"/>
</dbReference>
<feature type="chain" id="PRO_5043393264" evidence="2">
    <location>
        <begin position="19"/>
        <end position="304"/>
    </location>
</feature>
<feature type="signal peptide" evidence="2">
    <location>
        <begin position="1"/>
        <end position="18"/>
    </location>
</feature>
<dbReference type="PANTHER" id="PTHR32385">
    <property type="entry name" value="MANNOSYL PHOSPHORYLINOSITOL CERAMIDE SYNTHASE"/>
    <property type="match status" value="1"/>
</dbReference>
<keyword evidence="4" id="KW-1185">Reference proteome</keyword>
<dbReference type="Proteomes" id="UP001314263">
    <property type="component" value="Unassembled WGS sequence"/>
</dbReference>
<dbReference type="PANTHER" id="PTHR32385:SF23">
    <property type="entry name" value="NUCLEOTIDE-DIPHOSPHO-SUGAR TRANSFERASE"/>
    <property type="match status" value="1"/>
</dbReference>
<evidence type="ECO:0000256" key="1">
    <source>
        <dbReference type="ARBA" id="ARBA00022679"/>
    </source>
</evidence>
<name>A0AAV1IHQ9_9CHLO</name>
<dbReference type="EMBL" id="CAUYUE010000015">
    <property type="protein sequence ID" value="CAK0786782.1"/>
    <property type="molecule type" value="Genomic_DNA"/>
</dbReference>
<accession>A0AAV1IHQ9</accession>
<evidence type="ECO:0000313" key="4">
    <source>
        <dbReference type="Proteomes" id="UP001314263"/>
    </source>
</evidence>
<dbReference type="Pfam" id="PF04488">
    <property type="entry name" value="Gly_transf_sug"/>
    <property type="match status" value="1"/>
</dbReference>
<dbReference type="SUPFAM" id="SSF53448">
    <property type="entry name" value="Nucleotide-diphospho-sugar transferases"/>
    <property type="match status" value="1"/>
</dbReference>
<keyword evidence="2" id="KW-0732">Signal</keyword>
<dbReference type="InterPro" id="IPR007577">
    <property type="entry name" value="GlycoTrfase_DXD_sugar-bd_CS"/>
</dbReference>
<evidence type="ECO:0000313" key="3">
    <source>
        <dbReference type="EMBL" id="CAK0786782.1"/>
    </source>
</evidence>
<comment type="caution">
    <text evidence="3">The sequence shown here is derived from an EMBL/GenBank/DDBJ whole genome shotgun (WGS) entry which is preliminary data.</text>
</comment>
<dbReference type="InterPro" id="IPR029044">
    <property type="entry name" value="Nucleotide-diphossugar_trans"/>
</dbReference>
<protein>
    <submittedName>
        <fullName evidence="3">Uncharacterized protein</fullName>
    </submittedName>
</protein>
<gene>
    <name evidence="3" type="ORF">CVIRNUC_009996</name>
</gene>
<dbReference type="GO" id="GO:0000030">
    <property type="term" value="F:mannosyltransferase activity"/>
    <property type="evidence" value="ECO:0007669"/>
    <property type="project" value="TreeGrafter"/>
</dbReference>
<dbReference type="InterPro" id="IPR051706">
    <property type="entry name" value="Glycosyltransferase_domain"/>
</dbReference>
<dbReference type="AlphaFoldDB" id="A0AAV1IHQ9"/>
<proteinExistence type="predicted"/>